<feature type="domain" description="DUF7730" evidence="1">
    <location>
        <begin position="55"/>
        <end position="222"/>
    </location>
</feature>
<dbReference type="OrthoDB" id="4757095at2759"/>
<evidence type="ECO:0000313" key="3">
    <source>
        <dbReference type="Proteomes" id="UP000327118"/>
    </source>
</evidence>
<protein>
    <recommendedName>
        <fullName evidence="1">DUF7730 domain-containing protein</fullName>
    </recommendedName>
</protein>
<keyword evidence="3" id="KW-1185">Reference proteome</keyword>
<reference evidence="3" key="1">
    <citation type="submission" date="2019-04" db="EMBL/GenBank/DDBJ databases">
        <title>Friends and foes A comparative genomics studyof 23 Aspergillus species from section Flavi.</title>
        <authorList>
            <consortium name="DOE Joint Genome Institute"/>
            <person name="Kjaerbolling I."/>
            <person name="Vesth T."/>
            <person name="Frisvad J.C."/>
            <person name="Nybo J.L."/>
            <person name="Theobald S."/>
            <person name="Kildgaard S."/>
            <person name="Isbrandt T."/>
            <person name="Kuo A."/>
            <person name="Sato A."/>
            <person name="Lyhne E.K."/>
            <person name="Kogle M.E."/>
            <person name="Wiebenga A."/>
            <person name="Kun R.S."/>
            <person name="Lubbers R.J."/>
            <person name="Makela M.R."/>
            <person name="Barry K."/>
            <person name="Chovatia M."/>
            <person name="Clum A."/>
            <person name="Daum C."/>
            <person name="Haridas S."/>
            <person name="He G."/>
            <person name="LaButti K."/>
            <person name="Lipzen A."/>
            <person name="Mondo S."/>
            <person name="Riley R."/>
            <person name="Salamov A."/>
            <person name="Simmons B.A."/>
            <person name="Magnuson J.K."/>
            <person name="Henrissat B."/>
            <person name="Mortensen U.H."/>
            <person name="Larsen T.O."/>
            <person name="Devries R.P."/>
            <person name="Grigoriev I.V."/>
            <person name="Machida M."/>
            <person name="Baker S.E."/>
            <person name="Andersen M.R."/>
        </authorList>
    </citation>
    <scope>NUCLEOTIDE SEQUENCE [LARGE SCALE GENOMIC DNA]</scope>
    <source>
        <strain evidence="3">CBS 553.77</strain>
    </source>
</reference>
<accession>A0A5N6Z153</accession>
<dbReference type="PANTHER" id="PTHR38790">
    <property type="entry name" value="2EXR DOMAIN-CONTAINING PROTEIN-RELATED"/>
    <property type="match status" value="1"/>
</dbReference>
<evidence type="ECO:0000259" key="1">
    <source>
        <dbReference type="Pfam" id="PF24864"/>
    </source>
</evidence>
<dbReference type="Proteomes" id="UP000327118">
    <property type="component" value="Unassembled WGS sequence"/>
</dbReference>
<dbReference type="InterPro" id="IPR056632">
    <property type="entry name" value="DUF7730"/>
</dbReference>
<sequence length="310" mass="36278">MKPRVPIVEESGRILCVQPTAKCTVSSQEVLQEDKTSVDGKKSNSPEGPIKSFPFLRLPAEIRWQIYEYLFEPHRVEILRSKEKNVDPSKPARYRLFHRQQKPRNPTTQTMHYNGHHIRHTPLLFGLVFTCRTIYCETILLLYSRTQFIFNSTNSIMRFLRTTSTDAQTAVRHVELNHIMYNEPRLTAFRQYKIRSDFAWYNACDELAAACVSLKVLHVKLSIYDWPIRLEIGELWSMPLLLFGHHDGGLDYAGIQLQMKRFGNERLRAVARSLEQKMMKPKMFQIREDERLAKELMGPIKAKKVLKMVV</sequence>
<dbReference type="EMBL" id="ML739173">
    <property type="protein sequence ID" value="KAE8351391.1"/>
    <property type="molecule type" value="Genomic_DNA"/>
</dbReference>
<gene>
    <name evidence="2" type="ORF">BDV28DRAFT_158797</name>
</gene>
<evidence type="ECO:0000313" key="2">
    <source>
        <dbReference type="EMBL" id="KAE8351391.1"/>
    </source>
</evidence>
<dbReference type="AlphaFoldDB" id="A0A5N6Z153"/>
<proteinExistence type="predicted"/>
<dbReference type="Pfam" id="PF24864">
    <property type="entry name" value="DUF7730"/>
    <property type="match status" value="1"/>
</dbReference>
<name>A0A5N6Z153_9EURO</name>
<dbReference type="PANTHER" id="PTHR38790:SF8">
    <property type="entry name" value="F-BOX DOMAIN-CONTAINING PROTEIN"/>
    <property type="match status" value="1"/>
</dbReference>
<organism evidence="2 3">
    <name type="scientific">Aspergillus coremiiformis</name>
    <dbReference type="NCBI Taxonomy" id="138285"/>
    <lineage>
        <taxon>Eukaryota</taxon>
        <taxon>Fungi</taxon>
        <taxon>Dikarya</taxon>
        <taxon>Ascomycota</taxon>
        <taxon>Pezizomycotina</taxon>
        <taxon>Eurotiomycetes</taxon>
        <taxon>Eurotiomycetidae</taxon>
        <taxon>Eurotiales</taxon>
        <taxon>Aspergillaceae</taxon>
        <taxon>Aspergillus</taxon>
        <taxon>Aspergillus subgen. Circumdati</taxon>
    </lineage>
</organism>